<evidence type="ECO:0000256" key="2">
    <source>
        <dbReference type="SAM" id="Phobius"/>
    </source>
</evidence>
<accession>A0A8E6B9X6</accession>
<protein>
    <submittedName>
        <fullName evidence="3">Uncharacterized protein</fullName>
    </submittedName>
</protein>
<feature type="compositionally biased region" description="Basic and acidic residues" evidence="1">
    <location>
        <begin position="125"/>
        <end position="153"/>
    </location>
</feature>
<proteinExistence type="predicted"/>
<keyword evidence="2" id="KW-1133">Transmembrane helix</keyword>
<dbReference type="EMBL" id="CP074694">
    <property type="protein sequence ID" value="QVL33258.1"/>
    <property type="molecule type" value="Genomic_DNA"/>
</dbReference>
<evidence type="ECO:0000256" key="1">
    <source>
        <dbReference type="SAM" id="MobiDB-lite"/>
    </source>
</evidence>
<sequence>MDINTTPNKHEIPSPGFPVITIVTTLLLLFLFAGLIVVIYYYSNKMDVATPTISGEQKLKELLAAQKDMISSYGNFDKATNTVRIPVDVSVQKMIEEGSKNGKLPFPMKPTVKPEPKAETPPAPKEVKKDEPKDAKKEEPKASSKDAPKPEKK</sequence>
<reference evidence="3" key="1">
    <citation type="submission" date="2021-05" db="EMBL/GenBank/DDBJ databases">
        <title>Complete genome sequence of the cellulolytic planctomycete Telmatocola sphagniphila SP2T and characterization of the first cellulase from planctomycetes.</title>
        <authorList>
            <person name="Rakitin A.L."/>
            <person name="Beletsky A.V."/>
            <person name="Naumoff D.G."/>
            <person name="Kulichevskaya I.S."/>
            <person name="Mardanov A.V."/>
            <person name="Ravin N.V."/>
            <person name="Dedysh S.N."/>
        </authorList>
    </citation>
    <scope>NUCLEOTIDE SEQUENCE</scope>
    <source>
        <strain evidence="3">SP2T</strain>
    </source>
</reference>
<dbReference type="RefSeq" id="WP_213498148.1">
    <property type="nucleotide sequence ID" value="NZ_CP074694.1"/>
</dbReference>
<evidence type="ECO:0000313" key="3">
    <source>
        <dbReference type="EMBL" id="QVL33258.1"/>
    </source>
</evidence>
<keyword evidence="2" id="KW-0472">Membrane</keyword>
<feature type="transmembrane region" description="Helical" evidence="2">
    <location>
        <begin position="20"/>
        <end position="42"/>
    </location>
</feature>
<name>A0A8E6B9X6_9BACT</name>
<gene>
    <name evidence="3" type="ORF">KIH39_04900</name>
</gene>
<dbReference type="Proteomes" id="UP000676194">
    <property type="component" value="Chromosome"/>
</dbReference>
<keyword evidence="4" id="KW-1185">Reference proteome</keyword>
<keyword evidence="2" id="KW-0812">Transmembrane</keyword>
<evidence type="ECO:0000313" key="4">
    <source>
        <dbReference type="Proteomes" id="UP000676194"/>
    </source>
</evidence>
<organism evidence="3 4">
    <name type="scientific">Telmatocola sphagniphila</name>
    <dbReference type="NCBI Taxonomy" id="1123043"/>
    <lineage>
        <taxon>Bacteria</taxon>
        <taxon>Pseudomonadati</taxon>
        <taxon>Planctomycetota</taxon>
        <taxon>Planctomycetia</taxon>
        <taxon>Gemmatales</taxon>
        <taxon>Gemmataceae</taxon>
    </lineage>
</organism>
<dbReference type="AlphaFoldDB" id="A0A8E6B9X6"/>
<feature type="region of interest" description="Disordered" evidence="1">
    <location>
        <begin position="96"/>
        <end position="153"/>
    </location>
</feature>
<dbReference type="KEGG" id="tsph:KIH39_04900"/>